<sequence length="66" mass="6864">REHAGRVGHGGAQDARGEHGLEPQALSVPLSGGLADRIPYQSAGCAEYRDLTAEKLVVSASHWLGG</sequence>
<gene>
    <name evidence="2" type="ORF">Tci_930445</name>
</gene>
<proteinExistence type="predicted"/>
<reference evidence="2" key="1">
    <citation type="journal article" date="2019" name="Sci. Rep.">
        <title>Draft genome of Tanacetum cinerariifolium, the natural source of mosquito coil.</title>
        <authorList>
            <person name="Yamashiro T."/>
            <person name="Shiraishi A."/>
            <person name="Satake H."/>
            <person name="Nakayama K."/>
        </authorList>
    </citation>
    <scope>NUCLEOTIDE SEQUENCE</scope>
</reference>
<dbReference type="EMBL" id="BKCJ011853498">
    <property type="protein sequence ID" value="GFD58476.1"/>
    <property type="molecule type" value="Genomic_DNA"/>
</dbReference>
<feature type="non-terminal residue" evidence="2">
    <location>
        <position position="66"/>
    </location>
</feature>
<dbReference type="AlphaFoldDB" id="A0A699XKX7"/>
<organism evidence="2">
    <name type="scientific">Tanacetum cinerariifolium</name>
    <name type="common">Dalmatian daisy</name>
    <name type="synonym">Chrysanthemum cinerariifolium</name>
    <dbReference type="NCBI Taxonomy" id="118510"/>
    <lineage>
        <taxon>Eukaryota</taxon>
        <taxon>Viridiplantae</taxon>
        <taxon>Streptophyta</taxon>
        <taxon>Embryophyta</taxon>
        <taxon>Tracheophyta</taxon>
        <taxon>Spermatophyta</taxon>
        <taxon>Magnoliopsida</taxon>
        <taxon>eudicotyledons</taxon>
        <taxon>Gunneridae</taxon>
        <taxon>Pentapetalae</taxon>
        <taxon>asterids</taxon>
        <taxon>campanulids</taxon>
        <taxon>Asterales</taxon>
        <taxon>Asteraceae</taxon>
        <taxon>Asteroideae</taxon>
        <taxon>Anthemideae</taxon>
        <taxon>Anthemidinae</taxon>
        <taxon>Tanacetum</taxon>
    </lineage>
</organism>
<feature type="non-terminal residue" evidence="2">
    <location>
        <position position="1"/>
    </location>
</feature>
<evidence type="ECO:0000313" key="2">
    <source>
        <dbReference type="EMBL" id="GFD58476.1"/>
    </source>
</evidence>
<protein>
    <submittedName>
        <fullName evidence="2">Uncharacterized protein</fullName>
    </submittedName>
</protein>
<comment type="caution">
    <text evidence="2">The sequence shown here is derived from an EMBL/GenBank/DDBJ whole genome shotgun (WGS) entry which is preliminary data.</text>
</comment>
<accession>A0A699XKX7</accession>
<evidence type="ECO:0000256" key="1">
    <source>
        <dbReference type="SAM" id="MobiDB-lite"/>
    </source>
</evidence>
<feature type="region of interest" description="Disordered" evidence="1">
    <location>
        <begin position="1"/>
        <end position="26"/>
    </location>
</feature>
<name>A0A699XKX7_TANCI</name>